<evidence type="ECO:0000256" key="2">
    <source>
        <dbReference type="ARBA" id="ARBA00022487"/>
    </source>
</evidence>
<dbReference type="PANTHER" id="PTHR33938">
    <property type="entry name" value="FERULOYL ESTERASE B-RELATED"/>
    <property type="match status" value="1"/>
</dbReference>
<dbReference type="InterPro" id="IPR029058">
    <property type="entry name" value="AB_hydrolase_fold"/>
</dbReference>
<dbReference type="EMBL" id="JACIJC010000009">
    <property type="protein sequence ID" value="MBB5687819.1"/>
    <property type="molecule type" value="Genomic_DNA"/>
</dbReference>
<feature type="signal peptide" evidence="8">
    <location>
        <begin position="1"/>
        <end position="23"/>
    </location>
</feature>
<dbReference type="EC" id="3.1.1.73" evidence="9"/>
<evidence type="ECO:0000256" key="8">
    <source>
        <dbReference type="SAM" id="SignalP"/>
    </source>
</evidence>
<evidence type="ECO:0000256" key="3">
    <source>
        <dbReference type="ARBA" id="ARBA00022723"/>
    </source>
</evidence>
<dbReference type="GO" id="GO:0046872">
    <property type="term" value="F:metal ion binding"/>
    <property type="evidence" value="ECO:0007669"/>
    <property type="project" value="UniProtKB-KW"/>
</dbReference>
<keyword evidence="7" id="KW-1015">Disulfide bond</keyword>
<evidence type="ECO:0000256" key="5">
    <source>
        <dbReference type="ARBA" id="ARBA00022801"/>
    </source>
</evidence>
<protein>
    <submittedName>
        <fullName evidence="9">Feruloyl esterase</fullName>
        <ecNumber evidence="9">3.1.1.73</ecNumber>
    </submittedName>
</protein>
<comment type="similarity">
    <text evidence="1">Belongs to the tannase family.</text>
</comment>
<dbReference type="RefSeq" id="WP_343053040.1">
    <property type="nucleotide sequence ID" value="NZ_JACIJC010000009.1"/>
</dbReference>
<keyword evidence="3" id="KW-0479">Metal-binding</keyword>
<dbReference type="Proteomes" id="UP000549617">
    <property type="component" value="Unassembled WGS sequence"/>
</dbReference>
<keyword evidence="6" id="KW-0106">Calcium</keyword>
<keyword evidence="4 8" id="KW-0732">Signal</keyword>
<organism evidence="9 10">
    <name type="scientific">Sphingobium boeckii</name>
    <dbReference type="NCBI Taxonomy" id="1082345"/>
    <lineage>
        <taxon>Bacteria</taxon>
        <taxon>Pseudomonadati</taxon>
        <taxon>Pseudomonadota</taxon>
        <taxon>Alphaproteobacteria</taxon>
        <taxon>Sphingomonadales</taxon>
        <taxon>Sphingomonadaceae</taxon>
        <taxon>Sphingobium</taxon>
    </lineage>
</organism>
<comment type="caution">
    <text evidence="9">The sequence shown here is derived from an EMBL/GenBank/DDBJ whole genome shotgun (WGS) entry which is preliminary data.</text>
</comment>
<evidence type="ECO:0000313" key="10">
    <source>
        <dbReference type="Proteomes" id="UP000549617"/>
    </source>
</evidence>
<evidence type="ECO:0000256" key="4">
    <source>
        <dbReference type="ARBA" id="ARBA00022729"/>
    </source>
</evidence>
<keyword evidence="2" id="KW-0719">Serine esterase</keyword>
<accession>A0A7W9ALX0</accession>
<reference evidence="9 10" key="1">
    <citation type="submission" date="2020-08" db="EMBL/GenBank/DDBJ databases">
        <title>Genomic Encyclopedia of Type Strains, Phase IV (KMG-IV): sequencing the most valuable type-strain genomes for metagenomic binning, comparative biology and taxonomic classification.</title>
        <authorList>
            <person name="Goeker M."/>
        </authorList>
    </citation>
    <scope>NUCLEOTIDE SEQUENCE [LARGE SCALE GENOMIC DNA]</scope>
    <source>
        <strain evidence="9 10">DSM 25079</strain>
    </source>
</reference>
<evidence type="ECO:0000313" key="9">
    <source>
        <dbReference type="EMBL" id="MBB5687819.1"/>
    </source>
</evidence>
<dbReference type="InterPro" id="IPR011118">
    <property type="entry name" value="Tannase/feruloyl_esterase"/>
</dbReference>
<dbReference type="PANTHER" id="PTHR33938:SF15">
    <property type="entry name" value="FERULOYL ESTERASE B-RELATED"/>
    <property type="match status" value="1"/>
</dbReference>
<dbReference type="AlphaFoldDB" id="A0A7W9ALX0"/>
<dbReference type="GO" id="GO:0030600">
    <property type="term" value="F:feruloyl esterase activity"/>
    <property type="evidence" value="ECO:0007669"/>
    <property type="project" value="UniProtKB-EC"/>
</dbReference>
<sequence length="608" mass="63935">MRKIATYSLLGCALAATVSLSPAYGQSANASAPTGLMCDDSLKTAFQPDAQTSVVLVKQFRAGEIIRLAKDNPAMSPPAAQDLCLVKLNVGPGNPGPVNAPSTSKGIGIEIWLPSPAKWDGRIHAMGGGGWQGGAAGQPDQIGGIYAAIAASSEGSVTSTTDTGHAGGPALGTGNPRGDFAMNPDGSLNKALLHDFSVRSIHEQALKTKALTAAFYGRPAARSYWEGGSTGGRQGHKLAQAYPADFDGIIANYPALNWSAFAAGMVYPQIVIERDLGGKALTNAQLDLVSNAAINACDAIGGIHLGFVMDPAQCRYDPTKDNAVLCRGDGGTNQTSDCVTRLQAQAVNKMWYGPTRDGSVPDPAIDNGWEPIAGKHIWYGPARGTSLWNAFFTRSFGFPAGLANAGAGSSISSDVIALVTGDPTMAHEGFKNAKGVGQSKFRTLSYAQLSEIISRSEQRDATTFSRLSTNDPDLSAFRAKGGKMLVWQGYNDEVIPPQGIGRYYDSVIAKMGGVNAVQSFYRLYYVPGNGHMSPNGTANPDANPPVIPQGQFYQALINWVEKGIAPSAIEMHSPGDKPVRRSHPACAYPQKVTYTSGDPNTASSFVCR</sequence>
<keyword evidence="10" id="KW-1185">Reference proteome</keyword>
<dbReference type="SUPFAM" id="SSF53474">
    <property type="entry name" value="alpha/beta-Hydrolases"/>
    <property type="match status" value="1"/>
</dbReference>
<evidence type="ECO:0000256" key="7">
    <source>
        <dbReference type="ARBA" id="ARBA00023157"/>
    </source>
</evidence>
<evidence type="ECO:0000256" key="1">
    <source>
        <dbReference type="ARBA" id="ARBA00006249"/>
    </source>
</evidence>
<dbReference type="Pfam" id="PF07519">
    <property type="entry name" value="Tannase"/>
    <property type="match status" value="1"/>
</dbReference>
<feature type="chain" id="PRO_5030914545" evidence="8">
    <location>
        <begin position="24"/>
        <end position="608"/>
    </location>
</feature>
<proteinExistence type="inferred from homology"/>
<name>A0A7W9ALX0_9SPHN</name>
<keyword evidence="5 9" id="KW-0378">Hydrolase</keyword>
<gene>
    <name evidence="9" type="ORF">FHS49_003865</name>
</gene>
<evidence type="ECO:0000256" key="6">
    <source>
        <dbReference type="ARBA" id="ARBA00022837"/>
    </source>
</evidence>